<dbReference type="SMART" id="SM00448">
    <property type="entry name" value="REC"/>
    <property type="match status" value="1"/>
</dbReference>
<evidence type="ECO:0000313" key="5">
    <source>
        <dbReference type="Proteomes" id="UP000000263"/>
    </source>
</evidence>
<dbReference type="OrthoDB" id="9796457at2"/>
<dbReference type="PANTHER" id="PTHR44591">
    <property type="entry name" value="STRESS RESPONSE REGULATOR PROTEIN 1"/>
    <property type="match status" value="1"/>
</dbReference>
<keyword evidence="1 2" id="KW-0597">Phosphoprotein</keyword>
<dbReference type="EMBL" id="CP000804">
    <property type="protein sequence ID" value="ABU56506.1"/>
    <property type="molecule type" value="Genomic_DNA"/>
</dbReference>
<proteinExistence type="predicted"/>
<feature type="modified residue" description="4-aspartylphosphate" evidence="2">
    <location>
        <position position="55"/>
    </location>
</feature>
<dbReference type="Proteomes" id="UP000000263">
    <property type="component" value="Chromosome"/>
</dbReference>
<accession>A7NGB9</accession>
<dbReference type="SUPFAM" id="SSF52172">
    <property type="entry name" value="CheY-like"/>
    <property type="match status" value="1"/>
</dbReference>
<dbReference type="InterPro" id="IPR011006">
    <property type="entry name" value="CheY-like_superfamily"/>
</dbReference>
<name>A7NGB9_ROSCS</name>
<dbReference type="GO" id="GO:0000160">
    <property type="term" value="P:phosphorelay signal transduction system"/>
    <property type="evidence" value="ECO:0007669"/>
    <property type="project" value="InterPro"/>
</dbReference>
<dbReference type="Pfam" id="PF00072">
    <property type="entry name" value="Response_reg"/>
    <property type="match status" value="1"/>
</dbReference>
<reference evidence="4 5" key="1">
    <citation type="submission" date="2007-08" db="EMBL/GenBank/DDBJ databases">
        <title>Complete sequence of Roseiflexus castenholzii DSM 13941.</title>
        <authorList>
            <consortium name="US DOE Joint Genome Institute"/>
            <person name="Copeland A."/>
            <person name="Lucas S."/>
            <person name="Lapidus A."/>
            <person name="Barry K."/>
            <person name="Glavina del Rio T."/>
            <person name="Dalin E."/>
            <person name="Tice H."/>
            <person name="Pitluck S."/>
            <person name="Thompson L.S."/>
            <person name="Brettin T."/>
            <person name="Bruce D."/>
            <person name="Detter J.C."/>
            <person name="Han C."/>
            <person name="Tapia R."/>
            <person name="Schmutz J."/>
            <person name="Larimer F."/>
            <person name="Land M."/>
            <person name="Hauser L."/>
            <person name="Kyrpides N."/>
            <person name="Mikhailova N."/>
            <person name="Bryant D.A."/>
            <person name="Hanada S."/>
            <person name="Tsukatani Y."/>
            <person name="Richardson P."/>
        </authorList>
    </citation>
    <scope>NUCLEOTIDE SEQUENCE [LARGE SCALE GENOMIC DNA]</scope>
    <source>
        <strain evidence="5">DSM 13941 / HLO8</strain>
    </source>
</reference>
<gene>
    <name evidence="4" type="ordered locus">Rcas_0374</name>
</gene>
<dbReference type="KEGG" id="rca:Rcas_0374"/>
<sequence>MPINVLVVDDNRVFRNSFCELLNACYDHLQIIPAGDGSAALSLTRQISFDLIILDYELTTFSGGDIVRRLRARGAPLPPIIFISAHPDLPVIARLHMVSGYLQKPIDADTLHAVLDPFIKQPTMRSAGPILWRIRASERES</sequence>
<dbReference type="RefSeq" id="WP_011997910.1">
    <property type="nucleotide sequence ID" value="NC_009767.1"/>
</dbReference>
<dbReference type="Gene3D" id="3.40.50.2300">
    <property type="match status" value="1"/>
</dbReference>
<evidence type="ECO:0000259" key="3">
    <source>
        <dbReference type="PROSITE" id="PS50110"/>
    </source>
</evidence>
<feature type="domain" description="Response regulatory" evidence="3">
    <location>
        <begin position="4"/>
        <end position="119"/>
    </location>
</feature>
<dbReference type="InterPro" id="IPR001789">
    <property type="entry name" value="Sig_transdc_resp-reg_receiver"/>
</dbReference>
<evidence type="ECO:0000256" key="1">
    <source>
        <dbReference type="ARBA" id="ARBA00022553"/>
    </source>
</evidence>
<dbReference type="PROSITE" id="PS50110">
    <property type="entry name" value="RESPONSE_REGULATORY"/>
    <property type="match status" value="1"/>
</dbReference>
<protein>
    <submittedName>
        <fullName evidence="4">Response regulator receiver protein</fullName>
    </submittedName>
</protein>
<dbReference type="AlphaFoldDB" id="A7NGB9"/>
<dbReference type="STRING" id="383372.Rcas_0374"/>
<organism evidence="4 5">
    <name type="scientific">Roseiflexus castenholzii (strain DSM 13941 / HLO8)</name>
    <dbReference type="NCBI Taxonomy" id="383372"/>
    <lineage>
        <taxon>Bacteria</taxon>
        <taxon>Bacillati</taxon>
        <taxon>Chloroflexota</taxon>
        <taxon>Chloroflexia</taxon>
        <taxon>Chloroflexales</taxon>
        <taxon>Roseiflexineae</taxon>
        <taxon>Roseiflexaceae</taxon>
        <taxon>Roseiflexus</taxon>
    </lineage>
</organism>
<dbReference type="HOGENOM" id="CLU_1843626_0_0_0"/>
<dbReference type="CDD" id="cd00156">
    <property type="entry name" value="REC"/>
    <property type="match status" value="1"/>
</dbReference>
<dbReference type="InterPro" id="IPR050595">
    <property type="entry name" value="Bact_response_regulator"/>
</dbReference>
<evidence type="ECO:0000256" key="2">
    <source>
        <dbReference type="PROSITE-ProRule" id="PRU00169"/>
    </source>
</evidence>
<dbReference type="PANTHER" id="PTHR44591:SF3">
    <property type="entry name" value="RESPONSE REGULATORY DOMAIN-CONTAINING PROTEIN"/>
    <property type="match status" value="1"/>
</dbReference>
<evidence type="ECO:0000313" key="4">
    <source>
        <dbReference type="EMBL" id="ABU56506.1"/>
    </source>
</evidence>
<keyword evidence="5" id="KW-1185">Reference proteome</keyword>
<dbReference type="eggNOG" id="COG2197">
    <property type="taxonomic scope" value="Bacteria"/>
</dbReference>